<evidence type="ECO:0000313" key="2">
    <source>
        <dbReference type="Proteomes" id="UP000712600"/>
    </source>
</evidence>
<reference evidence="1" key="1">
    <citation type="submission" date="2019-12" db="EMBL/GenBank/DDBJ databases">
        <title>Genome sequencing and annotation of Brassica cretica.</title>
        <authorList>
            <person name="Studholme D.J."/>
            <person name="Sarris P."/>
        </authorList>
    </citation>
    <scope>NUCLEOTIDE SEQUENCE</scope>
    <source>
        <strain evidence="1">PFS-109/04</strain>
        <tissue evidence="1">Leaf</tissue>
    </source>
</reference>
<comment type="caution">
    <text evidence="1">The sequence shown here is derived from an EMBL/GenBank/DDBJ whole genome shotgun (WGS) entry which is preliminary data.</text>
</comment>
<proteinExistence type="predicted"/>
<gene>
    <name evidence="1" type="ORF">F2Q69_00030402</name>
</gene>
<dbReference type="AlphaFoldDB" id="A0A8S9RTC5"/>
<name>A0A8S9RTC5_BRACR</name>
<organism evidence="1 2">
    <name type="scientific">Brassica cretica</name>
    <name type="common">Mustard</name>
    <dbReference type="NCBI Taxonomy" id="69181"/>
    <lineage>
        <taxon>Eukaryota</taxon>
        <taxon>Viridiplantae</taxon>
        <taxon>Streptophyta</taxon>
        <taxon>Embryophyta</taxon>
        <taxon>Tracheophyta</taxon>
        <taxon>Spermatophyta</taxon>
        <taxon>Magnoliopsida</taxon>
        <taxon>eudicotyledons</taxon>
        <taxon>Gunneridae</taxon>
        <taxon>Pentapetalae</taxon>
        <taxon>rosids</taxon>
        <taxon>malvids</taxon>
        <taxon>Brassicales</taxon>
        <taxon>Brassicaceae</taxon>
        <taxon>Brassiceae</taxon>
        <taxon>Brassica</taxon>
    </lineage>
</organism>
<sequence length="190" mass="21205">MRFGVTTMRWVLTYLVKYFLGGGRLYPRLRGSLAKEVSLKRSVKIAAVEDSVLRATRSGYTAAKLILNIEGKNNATEIPMKKSLAVPSCVARVSFVCAWVIKRFGVTGVRWVLTYLVKYFRGGGRLKLRLRGSLANEVSLKRSVKIADVEDRVLRPQLGMPTVENNNPIGRKDARQILDDNPSIFSSNSS</sequence>
<dbReference type="EMBL" id="QGKX02000088">
    <property type="protein sequence ID" value="KAF3584010.1"/>
    <property type="molecule type" value="Genomic_DNA"/>
</dbReference>
<evidence type="ECO:0000313" key="1">
    <source>
        <dbReference type="EMBL" id="KAF3584010.1"/>
    </source>
</evidence>
<accession>A0A8S9RTC5</accession>
<dbReference type="Proteomes" id="UP000712600">
    <property type="component" value="Unassembled WGS sequence"/>
</dbReference>
<protein>
    <submittedName>
        <fullName evidence="1">Uncharacterized protein</fullName>
    </submittedName>
</protein>